<dbReference type="EMBL" id="AGUE01000106">
    <property type="protein sequence ID" value="EHK99772.1"/>
    <property type="molecule type" value="Genomic_DNA"/>
</dbReference>
<comment type="caution">
    <text evidence="2">The sequence shown here is derived from an EMBL/GenBank/DDBJ whole genome shotgun (WGS) entry which is preliminary data.</text>
</comment>
<name>H0ENQ4_GLAL7</name>
<keyword evidence="3" id="KW-1185">Reference proteome</keyword>
<dbReference type="GO" id="GO:0005829">
    <property type="term" value="C:cytosol"/>
    <property type="evidence" value="ECO:0007669"/>
    <property type="project" value="TreeGrafter"/>
</dbReference>
<dbReference type="Proteomes" id="UP000005446">
    <property type="component" value="Unassembled WGS sequence"/>
</dbReference>
<dbReference type="CDD" id="cd01741">
    <property type="entry name" value="GATase1_1"/>
    <property type="match status" value="1"/>
</dbReference>
<sequence>MSPIKLNEGPDSVRMLVLETDEPHPDTKESKGSFGDIFNNLFTEAGKEHDPPLGVETDMHYIVDDPENDHHGHVPHISEIGKDVTAILITGSMYDAHGDNPWIQKLIELLTALWKERPDMKFSGVCFGHQILARTLGAKVEPTEGGDWELAYTKMDLTPLGQRLFRTENRNLSLHQMHQDQVTTVPSPSTTSLLSSKDEVDVWASSDHTKIQGLYIRERLFTSQGHLGFDEKMVRRQIEARVESGGIKSEDRAAEAKETAHLKHDGNVVAGAILRFFHGDDRKIEESKTYLGVKIDVEV</sequence>
<evidence type="ECO:0000313" key="2">
    <source>
        <dbReference type="EMBL" id="EHK99772.1"/>
    </source>
</evidence>
<proteinExistence type="predicted"/>
<gene>
    <name evidence="2" type="ORF">M7I_4267</name>
</gene>
<dbReference type="SUPFAM" id="SSF52317">
    <property type="entry name" value="Class I glutamine amidotransferase-like"/>
    <property type="match status" value="1"/>
</dbReference>
<dbReference type="Pfam" id="PF00117">
    <property type="entry name" value="GATase"/>
    <property type="match status" value="1"/>
</dbReference>
<dbReference type="AlphaFoldDB" id="H0ENQ4"/>
<dbReference type="GO" id="GO:0016740">
    <property type="term" value="F:transferase activity"/>
    <property type="evidence" value="ECO:0007669"/>
    <property type="project" value="UniProtKB-KW"/>
</dbReference>
<reference evidence="2 3" key="1">
    <citation type="journal article" date="2012" name="Eukaryot. Cell">
        <title>Genome sequence of the fungus Glarea lozoyensis: the first genome sequence of a species from the Helotiaceae family.</title>
        <authorList>
            <person name="Youssar L."/>
            <person name="Gruening B.A."/>
            <person name="Erxleben A."/>
            <person name="Guenther S."/>
            <person name="Huettel W."/>
        </authorList>
    </citation>
    <scope>NUCLEOTIDE SEQUENCE [LARGE SCALE GENOMIC DNA]</scope>
    <source>
        <strain evidence="3">ATCC 74030 / MF5533</strain>
    </source>
</reference>
<dbReference type="InterPro" id="IPR017926">
    <property type="entry name" value="GATASE"/>
</dbReference>
<dbReference type="InterPro" id="IPR044992">
    <property type="entry name" value="ChyE-like"/>
</dbReference>
<keyword evidence="2" id="KW-0808">Transferase</keyword>
<dbReference type="PANTHER" id="PTHR42695:SF4">
    <property type="entry name" value="GLUTAMINE AMIDOTRANSFERASE DOMAIN-CONTAINING PROTEIN"/>
    <property type="match status" value="1"/>
</dbReference>
<evidence type="ECO:0000313" key="3">
    <source>
        <dbReference type="Proteomes" id="UP000005446"/>
    </source>
</evidence>
<dbReference type="Gene3D" id="3.40.50.880">
    <property type="match status" value="1"/>
</dbReference>
<dbReference type="GO" id="GO:0005634">
    <property type="term" value="C:nucleus"/>
    <property type="evidence" value="ECO:0007669"/>
    <property type="project" value="TreeGrafter"/>
</dbReference>
<dbReference type="InParanoid" id="H0ENQ4"/>
<feature type="domain" description="Glutamine amidotransferase" evidence="1">
    <location>
        <begin position="81"/>
        <end position="226"/>
    </location>
</feature>
<dbReference type="FunCoup" id="H0ENQ4">
    <property type="interactions" value="68"/>
</dbReference>
<dbReference type="PANTHER" id="PTHR42695">
    <property type="entry name" value="GLUTAMINE AMIDOTRANSFERASE YLR126C-RELATED"/>
    <property type="match status" value="1"/>
</dbReference>
<protein>
    <submittedName>
        <fullName evidence="2">Putative glutamine amidotransferase-like protein C13C5.04</fullName>
    </submittedName>
</protein>
<accession>H0ENQ4</accession>
<organism evidence="2 3">
    <name type="scientific">Glarea lozoyensis (strain ATCC 74030 / MF5533)</name>
    <dbReference type="NCBI Taxonomy" id="1104152"/>
    <lineage>
        <taxon>Eukaryota</taxon>
        <taxon>Fungi</taxon>
        <taxon>Dikarya</taxon>
        <taxon>Ascomycota</taxon>
        <taxon>Pezizomycotina</taxon>
        <taxon>Leotiomycetes</taxon>
        <taxon>Helotiales</taxon>
        <taxon>Helotiaceae</taxon>
        <taxon>Glarea</taxon>
    </lineage>
</organism>
<dbReference type="HOGENOM" id="CLU_054974_0_2_1"/>
<evidence type="ECO:0000259" key="1">
    <source>
        <dbReference type="Pfam" id="PF00117"/>
    </source>
</evidence>
<dbReference type="InterPro" id="IPR029062">
    <property type="entry name" value="Class_I_gatase-like"/>
</dbReference>
<keyword evidence="2" id="KW-0315">Glutamine amidotransferase</keyword>
<dbReference type="OrthoDB" id="92161at2759"/>